<name>W6YJG7_COCC2</name>
<dbReference type="EMBL" id="KI964547">
    <property type="protein sequence ID" value="EUC37803.1"/>
    <property type="molecule type" value="Genomic_DNA"/>
</dbReference>
<dbReference type="Proteomes" id="UP000053841">
    <property type="component" value="Unassembled WGS sequence"/>
</dbReference>
<dbReference type="RefSeq" id="XP_007707848.1">
    <property type="nucleotide sequence ID" value="XM_007709658.1"/>
</dbReference>
<dbReference type="GeneID" id="19151791"/>
<dbReference type="AlphaFoldDB" id="W6YJG7"/>
<accession>W6YJG7</accession>
<protein>
    <submittedName>
        <fullName evidence="1">Uncharacterized protein</fullName>
    </submittedName>
</protein>
<dbReference type="HOGENOM" id="CLU_1408514_0_0_1"/>
<evidence type="ECO:0000313" key="1">
    <source>
        <dbReference type="EMBL" id="EUC37803.1"/>
    </source>
</evidence>
<evidence type="ECO:0000313" key="2">
    <source>
        <dbReference type="Proteomes" id="UP000053841"/>
    </source>
</evidence>
<gene>
    <name evidence="1" type="ORF">COCCADRAFT_84564</name>
</gene>
<reference evidence="1 2" key="1">
    <citation type="journal article" date="2013" name="PLoS Genet.">
        <title>Comparative genome structure, secondary metabolite, and effector coding capacity across Cochliobolus pathogens.</title>
        <authorList>
            <person name="Condon B.J."/>
            <person name="Leng Y."/>
            <person name="Wu D."/>
            <person name="Bushley K.E."/>
            <person name="Ohm R.A."/>
            <person name="Otillar R."/>
            <person name="Martin J."/>
            <person name="Schackwitz W."/>
            <person name="Grimwood J."/>
            <person name="MohdZainudin N."/>
            <person name="Xue C."/>
            <person name="Wang R."/>
            <person name="Manning V.A."/>
            <person name="Dhillon B."/>
            <person name="Tu Z.J."/>
            <person name="Steffenson B.J."/>
            <person name="Salamov A."/>
            <person name="Sun H."/>
            <person name="Lowry S."/>
            <person name="LaButti K."/>
            <person name="Han J."/>
            <person name="Copeland A."/>
            <person name="Lindquist E."/>
            <person name="Barry K."/>
            <person name="Schmutz J."/>
            <person name="Baker S.E."/>
            <person name="Ciuffetti L.M."/>
            <person name="Grigoriev I.V."/>
            <person name="Zhong S."/>
            <person name="Turgeon B.G."/>
        </authorList>
    </citation>
    <scope>NUCLEOTIDE SEQUENCE [LARGE SCALE GENOMIC DNA]</scope>
    <source>
        <strain evidence="1 2">26-R-13</strain>
    </source>
</reference>
<organism evidence="1 2">
    <name type="scientific">Cochliobolus carbonum (strain 26-R-13)</name>
    <name type="common">Maize leaf spot fungus</name>
    <name type="synonym">Bipolaris zeicola</name>
    <dbReference type="NCBI Taxonomy" id="930089"/>
    <lineage>
        <taxon>Eukaryota</taxon>
        <taxon>Fungi</taxon>
        <taxon>Dikarya</taxon>
        <taxon>Ascomycota</taxon>
        <taxon>Pezizomycotina</taxon>
        <taxon>Dothideomycetes</taxon>
        <taxon>Pleosporomycetidae</taxon>
        <taxon>Pleosporales</taxon>
        <taxon>Pleosporineae</taxon>
        <taxon>Pleosporaceae</taxon>
        <taxon>Bipolaris</taxon>
    </lineage>
</organism>
<sequence length="193" mass="22088">MLLAKSSNLQTETAHKDNFPSWTQEAPYGTYENGVGPCSALYNPNHREGPYTGRYDHHRSSSPYIPWTAHLYFSPPINTSSSQDVLSNLQDNTQQQPVGNEFTSLNESVSRMSHREMVREQLAQAQQHNHQPQSQYYEEPSRNYQVWPGERTYGMGVPPHLWPALWPNVNCPFEPGAFDHLRSQMGNDESNPK</sequence>
<proteinExistence type="predicted"/>
<keyword evidence="2" id="KW-1185">Reference proteome</keyword>
<dbReference type="KEGG" id="bze:COCCADRAFT_84564"/>